<feature type="transmembrane region" description="Helical" evidence="1">
    <location>
        <begin position="38"/>
        <end position="57"/>
    </location>
</feature>
<dbReference type="AlphaFoldDB" id="A0AAE0X560"/>
<evidence type="ECO:0000256" key="1">
    <source>
        <dbReference type="SAM" id="Phobius"/>
    </source>
</evidence>
<keyword evidence="3" id="KW-1185">Reference proteome</keyword>
<dbReference type="EMBL" id="JAULSO010000003">
    <property type="protein sequence ID" value="KAK3685152.1"/>
    <property type="molecule type" value="Genomic_DNA"/>
</dbReference>
<protein>
    <submittedName>
        <fullName evidence="2">Uncharacterized protein</fullName>
    </submittedName>
</protein>
<proteinExistence type="predicted"/>
<organism evidence="2 3">
    <name type="scientific">Podospora appendiculata</name>
    <dbReference type="NCBI Taxonomy" id="314037"/>
    <lineage>
        <taxon>Eukaryota</taxon>
        <taxon>Fungi</taxon>
        <taxon>Dikarya</taxon>
        <taxon>Ascomycota</taxon>
        <taxon>Pezizomycotina</taxon>
        <taxon>Sordariomycetes</taxon>
        <taxon>Sordariomycetidae</taxon>
        <taxon>Sordariales</taxon>
        <taxon>Podosporaceae</taxon>
        <taxon>Podospora</taxon>
    </lineage>
</organism>
<sequence>MGVLFLLCPCLCVVPLFCIAMQWSIGLYLCLDQRFPVLYTYFFILFSSILFCSYIVHSSPFAVYIPKPIISYRGVWLCGGFRGE</sequence>
<keyword evidence="1" id="KW-0812">Transmembrane</keyword>
<comment type="caution">
    <text evidence="2">The sequence shown here is derived from an EMBL/GenBank/DDBJ whole genome shotgun (WGS) entry which is preliminary data.</text>
</comment>
<gene>
    <name evidence="2" type="ORF">B0T22DRAFT_465050</name>
</gene>
<reference evidence="2" key="2">
    <citation type="submission" date="2023-06" db="EMBL/GenBank/DDBJ databases">
        <authorList>
            <consortium name="Lawrence Berkeley National Laboratory"/>
            <person name="Haridas S."/>
            <person name="Hensen N."/>
            <person name="Bonometti L."/>
            <person name="Westerberg I."/>
            <person name="Brannstrom I.O."/>
            <person name="Guillou S."/>
            <person name="Cros-Aarteil S."/>
            <person name="Calhoun S."/>
            <person name="Kuo A."/>
            <person name="Mondo S."/>
            <person name="Pangilinan J."/>
            <person name="Riley R."/>
            <person name="Labutti K."/>
            <person name="Andreopoulos B."/>
            <person name="Lipzen A."/>
            <person name="Chen C."/>
            <person name="Yanf M."/>
            <person name="Daum C."/>
            <person name="Ng V."/>
            <person name="Clum A."/>
            <person name="Steindorff A."/>
            <person name="Ohm R."/>
            <person name="Martin F."/>
            <person name="Silar P."/>
            <person name="Natvig D."/>
            <person name="Lalanne C."/>
            <person name="Gautier V."/>
            <person name="Ament-Velasquez S.L."/>
            <person name="Kruys A."/>
            <person name="Hutchinson M.I."/>
            <person name="Powell A.J."/>
            <person name="Barry K."/>
            <person name="Miller A.N."/>
            <person name="Grigoriev I.V."/>
            <person name="Debuchy R."/>
            <person name="Gladieux P."/>
            <person name="Thoren M.H."/>
            <person name="Johannesson H."/>
        </authorList>
    </citation>
    <scope>NUCLEOTIDE SEQUENCE</scope>
    <source>
        <strain evidence="2">CBS 314.62</strain>
    </source>
</reference>
<accession>A0AAE0X560</accession>
<evidence type="ECO:0000313" key="2">
    <source>
        <dbReference type="EMBL" id="KAK3685152.1"/>
    </source>
</evidence>
<evidence type="ECO:0000313" key="3">
    <source>
        <dbReference type="Proteomes" id="UP001270362"/>
    </source>
</evidence>
<name>A0AAE0X560_9PEZI</name>
<dbReference type="Proteomes" id="UP001270362">
    <property type="component" value="Unassembled WGS sequence"/>
</dbReference>
<keyword evidence="1" id="KW-0472">Membrane</keyword>
<keyword evidence="1" id="KW-1133">Transmembrane helix</keyword>
<reference evidence="2" key="1">
    <citation type="journal article" date="2023" name="Mol. Phylogenet. Evol.">
        <title>Genome-scale phylogeny and comparative genomics of the fungal order Sordariales.</title>
        <authorList>
            <person name="Hensen N."/>
            <person name="Bonometti L."/>
            <person name="Westerberg I."/>
            <person name="Brannstrom I.O."/>
            <person name="Guillou S."/>
            <person name="Cros-Aarteil S."/>
            <person name="Calhoun S."/>
            <person name="Haridas S."/>
            <person name="Kuo A."/>
            <person name="Mondo S."/>
            <person name="Pangilinan J."/>
            <person name="Riley R."/>
            <person name="LaButti K."/>
            <person name="Andreopoulos B."/>
            <person name="Lipzen A."/>
            <person name="Chen C."/>
            <person name="Yan M."/>
            <person name="Daum C."/>
            <person name="Ng V."/>
            <person name="Clum A."/>
            <person name="Steindorff A."/>
            <person name="Ohm R.A."/>
            <person name="Martin F."/>
            <person name="Silar P."/>
            <person name="Natvig D.O."/>
            <person name="Lalanne C."/>
            <person name="Gautier V."/>
            <person name="Ament-Velasquez S.L."/>
            <person name="Kruys A."/>
            <person name="Hutchinson M.I."/>
            <person name="Powell A.J."/>
            <person name="Barry K."/>
            <person name="Miller A.N."/>
            <person name="Grigoriev I.V."/>
            <person name="Debuchy R."/>
            <person name="Gladieux P."/>
            <person name="Hiltunen Thoren M."/>
            <person name="Johannesson H."/>
        </authorList>
    </citation>
    <scope>NUCLEOTIDE SEQUENCE</scope>
    <source>
        <strain evidence="2">CBS 314.62</strain>
    </source>
</reference>